<proteinExistence type="predicted"/>
<name>A0AA97PHB2_PYRO3</name>
<accession>A0AA97PHB2</accession>
<reference evidence="1" key="1">
    <citation type="journal article" date="2012" name="PLoS Genet.">
        <title>Comparative analysis of the genomes of two field isolates of the rice blast fungus Magnaporthe oryzae.</title>
        <authorList>
            <person name="Xue M."/>
            <person name="Yang J."/>
            <person name="Li Z."/>
            <person name="Hu S."/>
            <person name="Yao N."/>
            <person name="Dean R.A."/>
            <person name="Zhao W."/>
            <person name="Shen M."/>
            <person name="Zhang H."/>
            <person name="Li C."/>
            <person name="Liu L."/>
            <person name="Cao L."/>
            <person name="Xu X."/>
            <person name="Xing Y."/>
            <person name="Hsiang T."/>
            <person name="Zhang Z."/>
            <person name="Xu J.R."/>
            <person name="Peng Y.L."/>
        </authorList>
    </citation>
    <scope>NUCLEOTIDE SEQUENCE</scope>
    <source>
        <strain evidence="1">Y34</strain>
    </source>
</reference>
<sequence>MTKQITVQIARLEKLNRKKLAPDGLSDLKFAHLYNV</sequence>
<protein>
    <submittedName>
        <fullName evidence="1">Uncharacterized protein</fullName>
    </submittedName>
</protein>
<dbReference type="Proteomes" id="UP000011086">
    <property type="component" value="Unassembled WGS sequence"/>
</dbReference>
<organism evidence="1">
    <name type="scientific">Pyricularia oryzae (strain Y34)</name>
    <name type="common">Rice blast fungus</name>
    <name type="synonym">Magnaporthe oryzae</name>
    <dbReference type="NCBI Taxonomy" id="1143189"/>
    <lineage>
        <taxon>Eukaryota</taxon>
        <taxon>Fungi</taxon>
        <taxon>Dikarya</taxon>
        <taxon>Ascomycota</taxon>
        <taxon>Pezizomycotina</taxon>
        <taxon>Sordariomycetes</taxon>
        <taxon>Sordariomycetidae</taxon>
        <taxon>Magnaporthales</taxon>
        <taxon>Pyriculariaceae</taxon>
        <taxon>Pyricularia</taxon>
    </lineage>
</organism>
<dbReference type="AlphaFoldDB" id="A0AA97PHB2"/>
<dbReference type="EMBL" id="JH793130">
    <property type="protein sequence ID" value="ELQ34594.1"/>
    <property type="molecule type" value="Genomic_DNA"/>
</dbReference>
<gene>
    <name evidence="1" type="ORF">OOU_Y34scaffold00763g9</name>
</gene>
<evidence type="ECO:0000313" key="1">
    <source>
        <dbReference type="EMBL" id="ELQ34594.1"/>
    </source>
</evidence>